<dbReference type="RefSeq" id="WP_091143988.1">
    <property type="nucleotide sequence ID" value="NZ_FMVF01000011.1"/>
</dbReference>
<dbReference type="OrthoDB" id="672524at2"/>
<evidence type="ECO:0008006" key="4">
    <source>
        <dbReference type="Google" id="ProtNLM"/>
    </source>
</evidence>
<accession>A0A1G5IRZ1</accession>
<name>A0A1G5IRZ1_9FLAO</name>
<dbReference type="STRING" id="490189.SAMN02927903_02361"/>
<feature type="transmembrane region" description="Helical" evidence="1">
    <location>
        <begin position="12"/>
        <end position="44"/>
    </location>
</feature>
<feature type="transmembrane region" description="Helical" evidence="1">
    <location>
        <begin position="113"/>
        <end position="132"/>
    </location>
</feature>
<proteinExistence type="predicted"/>
<reference evidence="2 3" key="1">
    <citation type="submission" date="2016-10" db="EMBL/GenBank/DDBJ databases">
        <authorList>
            <person name="de Groot N.N."/>
        </authorList>
    </citation>
    <scope>NUCLEOTIDE SEQUENCE [LARGE SCALE GENOMIC DNA]</scope>
    <source>
        <strain evidence="2 3">CGMCC 1.7031</strain>
    </source>
</reference>
<sequence>MKITIESKHILLVLHIISWILFIGLCIEACGFLVGIVLTFYIPLEATYMHHQVDLSGLYQFDRGYFYVQTGFISGVAIMRALLFYLIVRILYDRKVNLDQPFSPDMARFISKVGYLSLFIALFSGWGAQYSAGFAGLGVPMPDLELQRLGGSDVWAFMGVTLLVIAQLFKRGIEMQAENELTI</sequence>
<dbReference type="AlphaFoldDB" id="A0A1G5IRZ1"/>
<feature type="transmembrane region" description="Helical" evidence="1">
    <location>
        <begin position="152"/>
        <end position="169"/>
    </location>
</feature>
<dbReference type="Proteomes" id="UP000199354">
    <property type="component" value="Unassembled WGS sequence"/>
</dbReference>
<organism evidence="2 3">
    <name type="scientific">Flavobacterium caeni</name>
    <dbReference type="NCBI Taxonomy" id="490189"/>
    <lineage>
        <taxon>Bacteria</taxon>
        <taxon>Pseudomonadati</taxon>
        <taxon>Bacteroidota</taxon>
        <taxon>Flavobacteriia</taxon>
        <taxon>Flavobacteriales</taxon>
        <taxon>Flavobacteriaceae</taxon>
        <taxon>Flavobacterium</taxon>
    </lineage>
</organism>
<dbReference type="InterPro" id="IPR021354">
    <property type="entry name" value="DUF2975"/>
</dbReference>
<evidence type="ECO:0000256" key="1">
    <source>
        <dbReference type="SAM" id="Phobius"/>
    </source>
</evidence>
<keyword evidence="3" id="KW-1185">Reference proteome</keyword>
<feature type="transmembrane region" description="Helical" evidence="1">
    <location>
        <begin position="64"/>
        <end position="92"/>
    </location>
</feature>
<dbReference type="Pfam" id="PF11188">
    <property type="entry name" value="DUF2975"/>
    <property type="match status" value="1"/>
</dbReference>
<gene>
    <name evidence="2" type="ORF">SAMN02927903_02361</name>
</gene>
<keyword evidence="1" id="KW-1133">Transmembrane helix</keyword>
<dbReference type="EMBL" id="FMVF01000011">
    <property type="protein sequence ID" value="SCY78856.1"/>
    <property type="molecule type" value="Genomic_DNA"/>
</dbReference>
<keyword evidence="1" id="KW-0472">Membrane</keyword>
<protein>
    <recommendedName>
        <fullName evidence="4">DUF2975 domain-containing protein</fullName>
    </recommendedName>
</protein>
<keyword evidence="1" id="KW-0812">Transmembrane</keyword>
<evidence type="ECO:0000313" key="2">
    <source>
        <dbReference type="EMBL" id="SCY78856.1"/>
    </source>
</evidence>
<evidence type="ECO:0000313" key="3">
    <source>
        <dbReference type="Proteomes" id="UP000199354"/>
    </source>
</evidence>